<reference evidence="2 3" key="1">
    <citation type="submission" date="2015-12" db="EMBL/GenBank/DDBJ databases">
        <title>Genome sequence of Oceanibaculum pacificum MCCC 1A02656.</title>
        <authorList>
            <person name="Lu L."/>
            <person name="Lai Q."/>
            <person name="Shao Z."/>
            <person name="Qian P."/>
        </authorList>
    </citation>
    <scope>NUCLEOTIDE SEQUENCE [LARGE SCALE GENOMIC DNA]</scope>
    <source>
        <strain evidence="2 3">MCCC 1A02656</strain>
    </source>
</reference>
<protein>
    <submittedName>
        <fullName evidence="2">Sulfurtransferase</fullName>
    </submittedName>
</protein>
<proteinExistence type="predicted"/>
<sequence>MPAPDIQMIDPETLRGWLVRGEAVLYDVRERHEWDEARIDGATLMPLSQFDAARIETPEGKKLVFHCRSGVRCGAAAGQMALAGAQGPIYRLQGGIIAWAQAGLPFLRGQE</sequence>
<comment type="caution">
    <text evidence="2">The sequence shown here is derived from an EMBL/GenBank/DDBJ whole genome shotgun (WGS) entry which is preliminary data.</text>
</comment>
<dbReference type="EMBL" id="LPXN01000035">
    <property type="protein sequence ID" value="KZD12330.1"/>
    <property type="molecule type" value="Genomic_DNA"/>
</dbReference>
<keyword evidence="2" id="KW-0808">Transferase</keyword>
<organism evidence="2 3">
    <name type="scientific">Oceanibaculum pacificum</name>
    <dbReference type="NCBI Taxonomy" id="580166"/>
    <lineage>
        <taxon>Bacteria</taxon>
        <taxon>Pseudomonadati</taxon>
        <taxon>Pseudomonadota</taxon>
        <taxon>Alphaproteobacteria</taxon>
        <taxon>Rhodospirillales</taxon>
        <taxon>Oceanibaculaceae</taxon>
        <taxon>Oceanibaculum</taxon>
    </lineage>
</organism>
<evidence type="ECO:0000259" key="1">
    <source>
        <dbReference type="PROSITE" id="PS50206"/>
    </source>
</evidence>
<dbReference type="STRING" id="580166.AUP43_04990"/>
<keyword evidence="3" id="KW-1185">Reference proteome</keyword>
<dbReference type="RefSeq" id="WP_067552691.1">
    <property type="nucleotide sequence ID" value="NZ_LPXN01000035.1"/>
</dbReference>
<dbReference type="Gene3D" id="3.40.250.10">
    <property type="entry name" value="Rhodanese-like domain"/>
    <property type="match status" value="1"/>
</dbReference>
<dbReference type="AlphaFoldDB" id="A0A154WFN8"/>
<dbReference type="OrthoDB" id="9807812at2"/>
<dbReference type="PROSITE" id="PS50206">
    <property type="entry name" value="RHODANESE_3"/>
    <property type="match status" value="1"/>
</dbReference>
<dbReference type="Proteomes" id="UP000076400">
    <property type="component" value="Unassembled WGS sequence"/>
</dbReference>
<dbReference type="PANTHER" id="PTHR43031">
    <property type="entry name" value="FAD-DEPENDENT OXIDOREDUCTASE"/>
    <property type="match status" value="1"/>
</dbReference>
<dbReference type="PANTHER" id="PTHR43031:SF1">
    <property type="entry name" value="PYRIDINE NUCLEOTIDE-DISULPHIDE OXIDOREDUCTASE"/>
    <property type="match status" value="1"/>
</dbReference>
<dbReference type="GO" id="GO:0016740">
    <property type="term" value="F:transferase activity"/>
    <property type="evidence" value="ECO:0007669"/>
    <property type="project" value="UniProtKB-KW"/>
</dbReference>
<gene>
    <name evidence="2" type="ORF">AUP43_04990</name>
</gene>
<feature type="domain" description="Rhodanese" evidence="1">
    <location>
        <begin position="19"/>
        <end position="108"/>
    </location>
</feature>
<dbReference type="InterPro" id="IPR036873">
    <property type="entry name" value="Rhodanese-like_dom_sf"/>
</dbReference>
<dbReference type="CDD" id="cd00158">
    <property type="entry name" value="RHOD"/>
    <property type="match status" value="1"/>
</dbReference>
<dbReference type="InterPro" id="IPR001763">
    <property type="entry name" value="Rhodanese-like_dom"/>
</dbReference>
<name>A0A154WFN8_9PROT</name>
<evidence type="ECO:0000313" key="2">
    <source>
        <dbReference type="EMBL" id="KZD12330.1"/>
    </source>
</evidence>
<dbReference type="SUPFAM" id="SSF52821">
    <property type="entry name" value="Rhodanese/Cell cycle control phosphatase"/>
    <property type="match status" value="1"/>
</dbReference>
<dbReference type="Pfam" id="PF00581">
    <property type="entry name" value="Rhodanese"/>
    <property type="match status" value="1"/>
</dbReference>
<evidence type="ECO:0000313" key="3">
    <source>
        <dbReference type="Proteomes" id="UP000076400"/>
    </source>
</evidence>
<accession>A0A154WFN8</accession>
<dbReference type="SMART" id="SM00450">
    <property type="entry name" value="RHOD"/>
    <property type="match status" value="1"/>
</dbReference>
<dbReference type="InterPro" id="IPR050229">
    <property type="entry name" value="GlpE_sulfurtransferase"/>
</dbReference>